<dbReference type="InterPro" id="IPR036457">
    <property type="entry name" value="PPM-type-like_dom_sf"/>
</dbReference>
<dbReference type="SUPFAM" id="SSF55874">
    <property type="entry name" value="ATPase domain of HSP90 chaperone/DNA topoisomerase II/histidine kinase"/>
    <property type="match status" value="1"/>
</dbReference>
<keyword evidence="3" id="KW-1185">Reference proteome</keyword>
<dbReference type="InterPro" id="IPR036890">
    <property type="entry name" value="HATPase_C_sf"/>
</dbReference>
<evidence type="ECO:0000313" key="2">
    <source>
        <dbReference type="EMBL" id="UXH80562.1"/>
    </source>
</evidence>
<dbReference type="SMART" id="SM00331">
    <property type="entry name" value="PP2C_SIG"/>
    <property type="match status" value="1"/>
</dbReference>
<feature type="domain" description="PPM-type phosphatase" evidence="1">
    <location>
        <begin position="157"/>
        <end position="349"/>
    </location>
</feature>
<gene>
    <name evidence="2" type="ORF">N4261_12095</name>
</gene>
<dbReference type="EMBL" id="CP104562">
    <property type="protein sequence ID" value="UXH80562.1"/>
    <property type="molecule type" value="Genomic_DNA"/>
</dbReference>
<dbReference type="InterPro" id="IPR039248">
    <property type="entry name" value="Ptase_RsbX"/>
</dbReference>
<proteinExistence type="predicted"/>
<dbReference type="SUPFAM" id="SSF81606">
    <property type="entry name" value="PP2C-like"/>
    <property type="match status" value="1"/>
</dbReference>
<accession>A0ABY6B6A2</accession>
<dbReference type="PANTHER" id="PTHR35801">
    <property type="entry name" value="PHOSPHOSERINE PHOSPHATASE RSBX"/>
    <property type="match status" value="1"/>
</dbReference>
<dbReference type="PANTHER" id="PTHR35801:SF1">
    <property type="entry name" value="PHOSPHOSERINE PHOSPHATASE RSBX"/>
    <property type="match status" value="1"/>
</dbReference>
<dbReference type="Proteomes" id="UP001064933">
    <property type="component" value="Chromosome"/>
</dbReference>
<evidence type="ECO:0000313" key="3">
    <source>
        <dbReference type="Proteomes" id="UP001064933"/>
    </source>
</evidence>
<organism evidence="2 3">
    <name type="scientific">Roseateles amylovorans</name>
    <dbReference type="NCBI Taxonomy" id="2978473"/>
    <lineage>
        <taxon>Bacteria</taxon>
        <taxon>Pseudomonadati</taxon>
        <taxon>Pseudomonadota</taxon>
        <taxon>Betaproteobacteria</taxon>
        <taxon>Burkholderiales</taxon>
        <taxon>Sphaerotilaceae</taxon>
        <taxon>Roseateles</taxon>
    </lineage>
</organism>
<protein>
    <submittedName>
        <fullName evidence="2">SpoIIE family protein phosphatase</fullName>
    </submittedName>
</protein>
<reference evidence="2" key="1">
    <citation type="submission" date="2022-10" db="EMBL/GenBank/DDBJ databases">
        <title>Characterization and whole genome sequencing of a new Roseateles species, isolated from fresh water.</title>
        <authorList>
            <person name="Guliayeva D.Y."/>
            <person name="Akhremchuk A.E."/>
            <person name="Sikolenko M.A."/>
            <person name="Valentovich L.N."/>
            <person name="Sidarenka A.V."/>
        </authorList>
    </citation>
    <scope>NUCLEOTIDE SEQUENCE</scope>
    <source>
        <strain evidence="2">BIM B-1768</strain>
    </source>
</reference>
<dbReference type="InterPro" id="IPR001932">
    <property type="entry name" value="PPM-type_phosphatase-like_dom"/>
</dbReference>
<dbReference type="Gene3D" id="3.60.40.10">
    <property type="entry name" value="PPM-type phosphatase domain"/>
    <property type="match status" value="1"/>
</dbReference>
<evidence type="ECO:0000259" key="1">
    <source>
        <dbReference type="SMART" id="SM00331"/>
    </source>
</evidence>
<dbReference type="Pfam" id="PF13581">
    <property type="entry name" value="HATPase_c_2"/>
    <property type="match status" value="1"/>
</dbReference>
<name>A0ABY6B6A2_9BURK</name>
<dbReference type="InterPro" id="IPR003594">
    <property type="entry name" value="HATPase_dom"/>
</dbReference>
<dbReference type="RefSeq" id="WP_261760379.1">
    <property type="nucleotide sequence ID" value="NZ_CP104562.2"/>
</dbReference>
<dbReference type="Pfam" id="PF07228">
    <property type="entry name" value="SpoIIE"/>
    <property type="match status" value="1"/>
</dbReference>
<dbReference type="Gene3D" id="3.30.565.10">
    <property type="entry name" value="Histidine kinase-like ATPase, C-terminal domain"/>
    <property type="match status" value="1"/>
</dbReference>
<sequence length="361" mass="38159">MRPHVRFAIEDISQVGEARRAAHRLAQELAFDEAAAGRLALIVTELGTNLVRHVGPGRQAALLIGVDEACDLPAPTGEARRGVSVLSLDQGPGMDLDRCLRDGYSTGGTSGTGLGAVRRMARRFGAYSAPGRGTVIAAQAAADTDRSSQGASPTLAQGPFDIAGLSLAAPGETVSGDAWTLRRLDDRWLLMLADGLGHGIAAAEAADRVVELTHQSSCHQPAAMLEDAHDRMRSTRGAAVAAVAMEIELPRLHFAGAGNIAGRLISGVSDRTLLSQHGTLGVQVRRLQDVAYDWPAHAVLVLHSDGIITRWHLEDTPGLLQSDPAVIAGWILRDHLRGRDDATVVVARRHLSPPARPTATP</sequence>